<keyword evidence="1" id="KW-0812">Transmembrane</keyword>
<proteinExistence type="predicted"/>
<evidence type="ECO:0000313" key="2">
    <source>
        <dbReference type="EMBL" id="MBO8476740.1"/>
    </source>
</evidence>
<sequence length="56" mass="6210">MATILLSVGVIALCIVLLGVKVFFVKGGKFPSMHIHDNPAIREKHISCYKEELDNN</sequence>
<feature type="transmembrane region" description="Helical" evidence="1">
    <location>
        <begin position="6"/>
        <end position="24"/>
    </location>
</feature>
<dbReference type="EMBL" id="JADIMC010000080">
    <property type="protein sequence ID" value="MBO8476740.1"/>
    <property type="molecule type" value="Genomic_DNA"/>
</dbReference>
<gene>
    <name evidence="2" type="ORF">IAB88_07080</name>
</gene>
<organism evidence="2 3">
    <name type="scientific">Candidatus Limisoma faecipullorum</name>
    <dbReference type="NCBI Taxonomy" id="2840854"/>
    <lineage>
        <taxon>Bacteria</taxon>
        <taxon>Pseudomonadati</taxon>
        <taxon>Bacteroidota</taxon>
        <taxon>Bacteroidia</taxon>
        <taxon>Bacteroidales</taxon>
        <taxon>Candidatus Limisoma</taxon>
    </lineage>
</organism>
<dbReference type="Proteomes" id="UP000823598">
    <property type="component" value="Unassembled WGS sequence"/>
</dbReference>
<name>A0A9D9IRB4_9BACT</name>
<reference evidence="2" key="2">
    <citation type="journal article" date="2021" name="PeerJ">
        <title>Extensive microbial diversity within the chicken gut microbiome revealed by metagenomics and culture.</title>
        <authorList>
            <person name="Gilroy R."/>
            <person name="Ravi A."/>
            <person name="Getino M."/>
            <person name="Pursley I."/>
            <person name="Horton D.L."/>
            <person name="Alikhan N.F."/>
            <person name="Baker D."/>
            <person name="Gharbi K."/>
            <person name="Hall N."/>
            <person name="Watson M."/>
            <person name="Adriaenssens E.M."/>
            <person name="Foster-Nyarko E."/>
            <person name="Jarju S."/>
            <person name="Secka A."/>
            <person name="Antonio M."/>
            <person name="Oren A."/>
            <person name="Chaudhuri R.R."/>
            <person name="La Ragione R."/>
            <person name="Hildebrand F."/>
            <person name="Pallen M.J."/>
        </authorList>
    </citation>
    <scope>NUCLEOTIDE SEQUENCE</scope>
    <source>
        <strain evidence="2">6919</strain>
    </source>
</reference>
<protein>
    <submittedName>
        <fullName evidence="2">Uncharacterized protein</fullName>
    </submittedName>
</protein>
<accession>A0A9D9IRB4</accession>
<reference evidence="2" key="1">
    <citation type="submission" date="2020-10" db="EMBL/GenBank/DDBJ databases">
        <authorList>
            <person name="Gilroy R."/>
        </authorList>
    </citation>
    <scope>NUCLEOTIDE SEQUENCE</scope>
    <source>
        <strain evidence="2">6919</strain>
    </source>
</reference>
<keyword evidence="1" id="KW-0472">Membrane</keyword>
<evidence type="ECO:0000313" key="3">
    <source>
        <dbReference type="Proteomes" id="UP000823598"/>
    </source>
</evidence>
<evidence type="ECO:0000256" key="1">
    <source>
        <dbReference type="SAM" id="Phobius"/>
    </source>
</evidence>
<dbReference type="AlphaFoldDB" id="A0A9D9IRB4"/>
<keyword evidence="1" id="KW-1133">Transmembrane helix</keyword>
<comment type="caution">
    <text evidence="2">The sequence shown here is derived from an EMBL/GenBank/DDBJ whole genome shotgun (WGS) entry which is preliminary data.</text>
</comment>